<name>A0AAV6V4M5_9ARAC</name>
<gene>
    <name evidence="1" type="ORF">JTE90_010846</name>
</gene>
<accession>A0AAV6V4M5</accession>
<reference evidence="1 2" key="1">
    <citation type="journal article" date="2022" name="Nat. Ecol. Evol.">
        <title>A masculinizing supergene underlies an exaggerated male reproductive morph in a spider.</title>
        <authorList>
            <person name="Hendrickx F."/>
            <person name="De Corte Z."/>
            <person name="Sonet G."/>
            <person name="Van Belleghem S.M."/>
            <person name="Kostlbacher S."/>
            <person name="Vangestel C."/>
        </authorList>
    </citation>
    <scope>NUCLEOTIDE SEQUENCE [LARGE SCALE GENOMIC DNA]</scope>
    <source>
        <strain evidence="1">W744_W776</strain>
    </source>
</reference>
<dbReference type="Proteomes" id="UP000827092">
    <property type="component" value="Unassembled WGS sequence"/>
</dbReference>
<protein>
    <submittedName>
        <fullName evidence="1">Uncharacterized protein</fullName>
    </submittedName>
</protein>
<evidence type="ECO:0000313" key="2">
    <source>
        <dbReference type="Proteomes" id="UP000827092"/>
    </source>
</evidence>
<proteinExistence type="predicted"/>
<sequence>MGDAWRPVSGGSRCVYSRQCAAMESRQQHVSFQQHFTFSSSTSVMSRAKRVTSRSISLNLAHSKPPFRQVSSLEIPLKRKHWNRTHDPICMMCWKCALVFQKTLSSGHLECCMTCLE</sequence>
<dbReference type="EMBL" id="JAFNEN010000169">
    <property type="protein sequence ID" value="KAG8190988.1"/>
    <property type="molecule type" value="Genomic_DNA"/>
</dbReference>
<keyword evidence="2" id="KW-1185">Reference proteome</keyword>
<dbReference type="AlphaFoldDB" id="A0AAV6V4M5"/>
<evidence type="ECO:0000313" key="1">
    <source>
        <dbReference type="EMBL" id="KAG8190988.1"/>
    </source>
</evidence>
<comment type="caution">
    <text evidence="1">The sequence shown here is derived from an EMBL/GenBank/DDBJ whole genome shotgun (WGS) entry which is preliminary data.</text>
</comment>
<organism evidence="1 2">
    <name type="scientific">Oedothorax gibbosus</name>
    <dbReference type="NCBI Taxonomy" id="931172"/>
    <lineage>
        <taxon>Eukaryota</taxon>
        <taxon>Metazoa</taxon>
        <taxon>Ecdysozoa</taxon>
        <taxon>Arthropoda</taxon>
        <taxon>Chelicerata</taxon>
        <taxon>Arachnida</taxon>
        <taxon>Araneae</taxon>
        <taxon>Araneomorphae</taxon>
        <taxon>Entelegynae</taxon>
        <taxon>Araneoidea</taxon>
        <taxon>Linyphiidae</taxon>
        <taxon>Erigoninae</taxon>
        <taxon>Oedothorax</taxon>
    </lineage>
</organism>